<dbReference type="EMBL" id="LT629791">
    <property type="protein sequence ID" value="SDU78215.1"/>
    <property type="molecule type" value="Genomic_DNA"/>
</dbReference>
<evidence type="ECO:0000313" key="5">
    <source>
        <dbReference type="Proteomes" id="UP000182977"/>
    </source>
</evidence>
<comment type="similarity">
    <text evidence="1 2">Belongs to the phD/YefM antitoxin family.</text>
</comment>
<dbReference type="SUPFAM" id="SSF143120">
    <property type="entry name" value="YefM-like"/>
    <property type="match status" value="1"/>
</dbReference>
<gene>
    <name evidence="4" type="ORF">SAMN04488563_5735</name>
</gene>
<dbReference type="GO" id="GO:0097351">
    <property type="term" value="F:toxin sequestering activity"/>
    <property type="evidence" value="ECO:0007669"/>
    <property type="project" value="TreeGrafter"/>
</dbReference>
<keyword evidence="5" id="KW-1185">Reference proteome</keyword>
<protein>
    <recommendedName>
        <fullName evidence="2">Antitoxin</fullName>
    </recommendedName>
</protein>
<dbReference type="Proteomes" id="UP000182977">
    <property type="component" value="Chromosome I"/>
</dbReference>
<dbReference type="Pfam" id="PF02604">
    <property type="entry name" value="PhdYeFM_antitox"/>
    <property type="match status" value="1"/>
</dbReference>
<dbReference type="PANTHER" id="PTHR35377">
    <property type="entry name" value="ANTITOXIN VAPB49-RELATED-RELATED"/>
    <property type="match status" value="1"/>
</dbReference>
<evidence type="ECO:0000256" key="1">
    <source>
        <dbReference type="ARBA" id="ARBA00009981"/>
    </source>
</evidence>
<evidence type="ECO:0000256" key="3">
    <source>
        <dbReference type="SAM" id="MobiDB-lite"/>
    </source>
</evidence>
<dbReference type="InterPro" id="IPR036165">
    <property type="entry name" value="YefM-like_sf"/>
</dbReference>
<evidence type="ECO:0000256" key="2">
    <source>
        <dbReference type="RuleBase" id="RU362080"/>
    </source>
</evidence>
<reference evidence="5" key="1">
    <citation type="submission" date="2016-10" db="EMBL/GenBank/DDBJ databases">
        <authorList>
            <person name="Varghese N."/>
            <person name="Submissions S."/>
        </authorList>
    </citation>
    <scope>NUCLEOTIDE SEQUENCE [LARGE SCALE GENOMIC DNA]</scope>
    <source>
        <strain evidence="5">DSM 45079</strain>
    </source>
</reference>
<sequence>MKNMTEVGIRALKQNASAVVANAAAGETIQITDRGRPVAQLSAIPSSPLQRLLVAGRARPPRRRLGDLPAPTGGPSLSDELAAMRAERL</sequence>
<dbReference type="InterPro" id="IPR051416">
    <property type="entry name" value="phD-YefM_TA_antitoxins"/>
</dbReference>
<dbReference type="PANTHER" id="PTHR35377:SF5">
    <property type="entry name" value="ANTITOXIN VAPB46"/>
    <property type="match status" value="1"/>
</dbReference>
<accession>A0A1H2LBV8</accession>
<dbReference type="NCBIfam" id="TIGR01552">
    <property type="entry name" value="phd_fam"/>
    <property type="match status" value="1"/>
</dbReference>
<name>A0A1H2LBV8_9ACTN</name>
<feature type="region of interest" description="Disordered" evidence="3">
    <location>
        <begin position="58"/>
        <end position="89"/>
    </location>
</feature>
<dbReference type="AlphaFoldDB" id="A0A1H2LBV8"/>
<dbReference type="STRING" id="419479.SAMN04488563_5735"/>
<evidence type="ECO:0000313" key="4">
    <source>
        <dbReference type="EMBL" id="SDU78215.1"/>
    </source>
</evidence>
<dbReference type="InterPro" id="IPR006442">
    <property type="entry name" value="Antitoxin_Phd/YefM"/>
</dbReference>
<proteinExistence type="inferred from homology"/>
<dbReference type="Gene3D" id="3.40.1620.10">
    <property type="entry name" value="YefM-like domain"/>
    <property type="match status" value="1"/>
</dbReference>
<comment type="function">
    <text evidence="2">Antitoxin component of a type II toxin-antitoxin (TA) system.</text>
</comment>
<organism evidence="4 5">
    <name type="scientific">Jiangella alkaliphila</name>
    <dbReference type="NCBI Taxonomy" id="419479"/>
    <lineage>
        <taxon>Bacteria</taxon>
        <taxon>Bacillati</taxon>
        <taxon>Actinomycetota</taxon>
        <taxon>Actinomycetes</taxon>
        <taxon>Jiangellales</taxon>
        <taxon>Jiangellaceae</taxon>
        <taxon>Jiangella</taxon>
    </lineage>
</organism>